<evidence type="ECO:0000259" key="2">
    <source>
        <dbReference type="Pfam" id="PF19780"/>
    </source>
</evidence>
<feature type="signal peptide" evidence="1">
    <location>
        <begin position="1"/>
        <end position="25"/>
    </location>
</feature>
<protein>
    <recommendedName>
        <fullName evidence="2">DUF6265 domain-containing protein</fullName>
    </recommendedName>
</protein>
<comment type="caution">
    <text evidence="3">The sequence shown here is derived from an EMBL/GenBank/DDBJ whole genome shotgun (WGS) entry which is preliminary data.</text>
</comment>
<dbReference type="AlphaFoldDB" id="A0A2T5MKQ8"/>
<sequence>MHFEENTMRIPVLIAALAISTNAFAADTPRATDFKWMSGCWGYESGGSSYEEHWLAPSGNTILGIAHRDADGYTRDFDYLRIVTSGTGFDFVSQPKGDPELRYGMTTQKKGSSVTFESLSGLGFPTRITYEYTAPDSLKVRFEGRSEANQPMMNIFPMKRKSCSVN</sequence>
<keyword evidence="1" id="KW-0732">Signal</keyword>
<proteinExistence type="predicted"/>
<feature type="domain" description="DUF6265" evidence="2">
    <location>
        <begin position="35"/>
        <end position="143"/>
    </location>
</feature>
<evidence type="ECO:0000256" key="1">
    <source>
        <dbReference type="SAM" id="SignalP"/>
    </source>
</evidence>
<evidence type="ECO:0000313" key="3">
    <source>
        <dbReference type="EMBL" id="PTU33161.1"/>
    </source>
</evidence>
<accession>A0A2T5MKQ8</accession>
<dbReference type="Pfam" id="PF19780">
    <property type="entry name" value="DUF6265"/>
    <property type="match status" value="1"/>
</dbReference>
<dbReference type="EMBL" id="QANS01000001">
    <property type="protein sequence ID" value="PTU33161.1"/>
    <property type="molecule type" value="Genomic_DNA"/>
</dbReference>
<dbReference type="InterPro" id="IPR046232">
    <property type="entry name" value="DUF6265"/>
</dbReference>
<evidence type="ECO:0000313" key="4">
    <source>
        <dbReference type="Proteomes" id="UP000244248"/>
    </source>
</evidence>
<gene>
    <name evidence="3" type="ORF">CJD38_03405</name>
</gene>
<keyword evidence="4" id="KW-1185">Reference proteome</keyword>
<name>A0A2T5MKQ8_9GAMM</name>
<feature type="chain" id="PRO_5015486853" description="DUF6265 domain-containing protein" evidence="1">
    <location>
        <begin position="26"/>
        <end position="166"/>
    </location>
</feature>
<organism evidence="3 4">
    <name type="scientific">Stenotrophobium rhamnosiphilum</name>
    <dbReference type="NCBI Taxonomy" id="2029166"/>
    <lineage>
        <taxon>Bacteria</taxon>
        <taxon>Pseudomonadati</taxon>
        <taxon>Pseudomonadota</taxon>
        <taxon>Gammaproteobacteria</taxon>
        <taxon>Nevskiales</taxon>
        <taxon>Nevskiaceae</taxon>
        <taxon>Stenotrophobium</taxon>
    </lineage>
</organism>
<reference evidence="3 4" key="1">
    <citation type="submission" date="2018-04" db="EMBL/GenBank/DDBJ databases">
        <title>Novel species isolated from glacier.</title>
        <authorList>
            <person name="Liu Q."/>
            <person name="Xin Y.-H."/>
        </authorList>
    </citation>
    <scope>NUCLEOTIDE SEQUENCE [LARGE SCALE GENOMIC DNA]</scope>
    <source>
        <strain evidence="3 4">GT1R17</strain>
    </source>
</reference>
<dbReference type="Proteomes" id="UP000244248">
    <property type="component" value="Unassembled WGS sequence"/>
</dbReference>